<evidence type="ECO:0000313" key="4">
    <source>
        <dbReference type="EMBL" id="QPZ38223.1"/>
    </source>
</evidence>
<dbReference type="Proteomes" id="UP000662814">
    <property type="component" value="Chromosome"/>
</dbReference>
<evidence type="ECO:0000256" key="3">
    <source>
        <dbReference type="SAM" id="SignalP"/>
    </source>
</evidence>
<dbReference type="SUPFAM" id="SSF53850">
    <property type="entry name" value="Periplasmic binding protein-like II"/>
    <property type="match status" value="1"/>
</dbReference>
<evidence type="ECO:0000256" key="1">
    <source>
        <dbReference type="ARBA" id="ARBA00008520"/>
    </source>
</evidence>
<feature type="signal peptide" evidence="3">
    <location>
        <begin position="1"/>
        <end position="26"/>
    </location>
</feature>
<dbReference type="RefSeq" id="WP_166987105.1">
    <property type="nucleotide sequence ID" value="NZ_CP061169.1"/>
</dbReference>
<accession>A0ABX6YHI0</accession>
<dbReference type="Gene3D" id="3.40.190.10">
    <property type="entry name" value="Periplasmic binding protein-like II"/>
    <property type="match status" value="2"/>
</dbReference>
<feature type="chain" id="PRO_5045501759" evidence="3">
    <location>
        <begin position="27"/>
        <end position="427"/>
    </location>
</feature>
<gene>
    <name evidence="4" type="ORF">HCR76_15770</name>
</gene>
<reference evidence="4 5" key="1">
    <citation type="submission" date="2020-12" db="EMBL/GenBank/DDBJ databases">
        <title>Microbacterium sp. HY060.</title>
        <authorList>
            <person name="Zhou J."/>
        </authorList>
    </citation>
    <scope>NUCLEOTIDE SEQUENCE [LARGE SCALE GENOMIC DNA]</scope>
    <source>
        <strain evidence="4 5">HY60</strain>
    </source>
</reference>
<dbReference type="InterPro" id="IPR006059">
    <property type="entry name" value="SBP"/>
</dbReference>
<keyword evidence="5" id="KW-1185">Reference proteome</keyword>
<keyword evidence="3" id="KW-0732">Signal</keyword>
<evidence type="ECO:0000313" key="5">
    <source>
        <dbReference type="Proteomes" id="UP000662814"/>
    </source>
</evidence>
<keyword evidence="2" id="KW-0813">Transport</keyword>
<evidence type="ECO:0000256" key="2">
    <source>
        <dbReference type="ARBA" id="ARBA00022448"/>
    </source>
</evidence>
<dbReference type="Pfam" id="PF01547">
    <property type="entry name" value="SBP_bac_1"/>
    <property type="match status" value="1"/>
</dbReference>
<dbReference type="EMBL" id="CP061169">
    <property type="protein sequence ID" value="QPZ38223.1"/>
    <property type="molecule type" value="Genomic_DNA"/>
</dbReference>
<comment type="similarity">
    <text evidence="1">Belongs to the bacterial solute-binding protein 1 family.</text>
</comment>
<dbReference type="PANTHER" id="PTHR43649">
    <property type="entry name" value="ARABINOSE-BINDING PROTEIN-RELATED"/>
    <property type="match status" value="1"/>
</dbReference>
<dbReference type="PANTHER" id="PTHR43649:SF29">
    <property type="entry name" value="OSMOPROTECTIVE COMPOUNDS-BINDING PROTEIN GGTB"/>
    <property type="match status" value="1"/>
</dbReference>
<proteinExistence type="inferred from homology"/>
<protein>
    <submittedName>
        <fullName evidence="4">Extracellular solute-binding protein</fullName>
    </submittedName>
</protein>
<sequence length="427" mass="47343">MKRARTRIITAAIAVAALALPLAACSADGGASDGQVEISFFHRWPNEPKKTYYDEIVKQFEQQNPDIKVNVERVLNDSYKDKVKVVAGSANAPDLMFSWSGTFTKELVEGGNVMDLGPWLKENSDFADSFHPSQLEPFNIDGAQYGLPVGMQSKVFFYNKDVFDDLGLDAPTNWAEFTSVLDSIKSKDMTPIEYGAQDQWTIAHWVGTLNQRTVNPDVFESDQDPSKGEFTDPGYVTALKRFQELSEYMNDDMAAINHEVARNSWVAGDAPIFYAQSAEVGYFGDAQFDYGTFNFPAVKGGEGDPKQLTGAPEGFVIAKNTKHPDETKRLLEFILSKENGVKYMEDTGELSPIKGAVDEADVPQIVKDMSDDIIDASQMTPWLDNAYDPQIVQVYLSETQLMLGGQQTPEGVMKKVQEAAERTRNAS</sequence>
<organism evidence="4 5">
    <name type="scientific">Paramicrobacterium chengjingii</name>
    <dbReference type="NCBI Taxonomy" id="2769067"/>
    <lineage>
        <taxon>Bacteria</taxon>
        <taxon>Bacillati</taxon>
        <taxon>Actinomycetota</taxon>
        <taxon>Actinomycetes</taxon>
        <taxon>Micrococcales</taxon>
        <taxon>Microbacteriaceae</taxon>
        <taxon>Paramicrobacterium</taxon>
    </lineage>
</organism>
<name>A0ABX6YHI0_9MICO</name>
<dbReference type="InterPro" id="IPR050490">
    <property type="entry name" value="Bact_solute-bd_prot1"/>
</dbReference>